<dbReference type="AlphaFoldDB" id="A0ABC9D378"/>
<reference evidence="2" key="1">
    <citation type="submission" date="2024-10" db="EMBL/GenBank/DDBJ databases">
        <authorList>
            <person name="Ryan C."/>
        </authorList>
    </citation>
    <scope>NUCLEOTIDE SEQUENCE [LARGE SCALE GENOMIC DNA]</scope>
</reference>
<dbReference type="EMBL" id="OZ075141">
    <property type="protein sequence ID" value="CAL5030311.1"/>
    <property type="molecule type" value="Genomic_DNA"/>
</dbReference>
<protein>
    <recommendedName>
        <fullName evidence="1">F-box associated beta-propeller type 3 domain-containing protein</fullName>
    </recommendedName>
</protein>
<organism evidence="2 3">
    <name type="scientific">Urochloa decumbens</name>
    <dbReference type="NCBI Taxonomy" id="240449"/>
    <lineage>
        <taxon>Eukaryota</taxon>
        <taxon>Viridiplantae</taxon>
        <taxon>Streptophyta</taxon>
        <taxon>Embryophyta</taxon>
        <taxon>Tracheophyta</taxon>
        <taxon>Spermatophyta</taxon>
        <taxon>Magnoliopsida</taxon>
        <taxon>Liliopsida</taxon>
        <taxon>Poales</taxon>
        <taxon>Poaceae</taxon>
        <taxon>PACMAD clade</taxon>
        <taxon>Panicoideae</taxon>
        <taxon>Panicodae</taxon>
        <taxon>Paniceae</taxon>
        <taxon>Melinidinae</taxon>
        <taxon>Urochloa</taxon>
    </lineage>
</organism>
<dbReference type="Proteomes" id="UP001497457">
    <property type="component" value="Chromosome 31b"/>
</dbReference>
<name>A0ABC9D378_9POAL</name>
<gene>
    <name evidence="2" type="ORF">URODEC1_LOCUS80894</name>
</gene>
<dbReference type="InterPro" id="IPR013187">
    <property type="entry name" value="F-box-assoc_dom_typ3"/>
</dbReference>
<evidence type="ECO:0000259" key="1">
    <source>
        <dbReference type="Pfam" id="PF08268"/>
    </source>
</evidence>
<proteinExistence type="predicted"/>
<keyword evidence="3" id="KW-1185">Reference proteome</keyword>
<sequence>MTNDRIMEKAAGEDEIAKERENAVPSVPAARKRKRAAIIGGDASCSQICDDVTVSILARLPARAAVACTALSKHHRGLIRSPKFRSLHFRLAPPLPRPHIAYLATVPIKRIPDQEDPVSVFHGFHVAGAAGLNSSAMRVLTGWRYLGTKHVNTCNGVVLLAIKEFSTVTRCILWNPAVADAAREVLVPEPSPVSECLVLGLGYGRRSKTYKLLLCRKDSHLINRFVTNPTTGTRHRLSGGGPTHRIEHSLAIHSLGDDAEKQTPPRTVLSEGLEDGRIKQKSLYMDGTIYLLYLEKSVILAIDVDDETVSKIDIPGEHEEPRLWPGWFKLIEMSGRPCMVTIDDHCIALWLLTADRQWERTCAILYKGNMYGISINGVWDCGGVLCLYFDFSRDDKRYINKVLLYDIATKKLYKAVMPGDLTIQKSNYMISWGYKPTLVSPGSIVGEVDQDLERRRNRMVSITEVVNPLSAQDRGKGQEATLNTVCAMEFLVRIMQKLPDGLQDVVEMPSMDSEDPGFLFKSVVCSD</sequence>
<dbReference type="PANTHER" id="PTHR31672">
    <property type="entry name" value="BNACNNG10540D PROTEIN"/>
    <property type="match status" value="1"/>
</dbReference>
<dbReference type="Pfam" id="PF08268">
    <property type="entry name" value="FBA_3"/>
    <property type="match status" value="1"/>
</dbReference>
<dbReference type="PANTHER" id="PTHR31672:SF13">
    <property type="entry name" value="F-BOX PROTEIN CPR30-LIKE"/>
    <property type="match status" value="1"/>
</dbReference>
<evidence type="ECO:0000313" key="3">
    <source>
        <dbReference type="Proteomes" id="UP001497457"/>
    </source>
</evidence>
<evidence type="ECO:0000313" key="2">
    <source>
        <dbReference type="EMBL" id="CAL5030311.1"/>
    </source>
</evidence>
<feature type="domain" description="F-box associated beta-propeller type 3" evidence="1">
    <location>
        <begin position="165"/>
        <end position="415"/>
    </location>
</feature>
<dbReference type="InterPro" id="IPR050796">
    <property type="entry name" value="SCF_F-box_component"/>
</dbReference>
<accession>A0ABC9D378</accession>